<comment type="caution">
    <text evidence="1">The sequence shown here is derived from an EMBL/GenBank/DDBJ whole genome shotgun (WGS) entry which is preliminary data.</text>
</comment>
<protein>
    <submittedName>
        <fullName evidence="1">Uncharacterized protein</fullName>
    </submittedName>
</protein>
<accession>A0A9W6FVL9</accession>
<dbReference type="Proteomes" id="UP001144372">
    <property type="component" value="Unassembled WGS sequence"/>
</dbReference>
<dbReference type="RefSeq" id="WP_281795733.1">
    <property type="nucleotide sequence ID" value="NZ_BSDR01000001.1"/>
</dbReference>
<gene>
    <name evidence="1" type="ORF">DAMNIGENAA_31520</name>
</gene>
<name>A0A9W6FVL9_9BACT</name>
<reference evidence="1" key="1">
    <citation type="submission" date="2022-12" db="EMBL/GenBank/DDBJ databases">
        <title>Reference genome sequencing for broad-spectrum identification of bacterial and archaeal isolates by mass spectrometry.</title>
        <authorList>
            <person name="Sekiguchi Y."/>
            <person name="Tourlousse D.M."/>
        </authorList>
    </citation>
    <scope>NUCLEOTIDE SEQUENCE</scope>
    <source>
        <strain evidence="1">ASRB1</strain>
    </source>
</reference>
<dbReference type="AlphaFoldDB" id="A0A9W6FVL9"/>
<keyword evidence="2" id="KW-1185">Reference proteome</keyword>
<evidence type="ECO:0000313" key="1">
    <source>
        <dbReference type="EMBL" id="GLI35719.1"/>
    </source>
</evidence>
<sequence>MTGQATQTVCGENQPKWIRGLHRFSQIEELSIFGLVGFIESMQSADKKRQDFCLENKPFEHGILIKYRQKLFFSTKACGETVEKSLEHLVNSV</sequence>
<dbReference type="EMBL" id="BSDR01000001">
    <property type="protein sequence ID" value="GLI35719.1"/>
    <property type="molecule type" value="Genomic_DNA"/>
</dbReference>
<proteinExistence type="predicted"/>
<organism evidence="1 2">
    <name type="scientific">Desulforhabdus amnigena</name>
    <dbReference type="NCBI Taxonomy" id="40218"/>
    <lineage>
        <taxon>Bacteria</taxon>
        <taxon>Pseudomonadati</taxon>
        <taxon>Thermodesulfobacteriota</taxon>
        <taxon>Syntrophobacteria</taxon>
        <taxon>Syntrophobacterales</taxon>
        <taxon>Syntrophobacteraceae</taxon>
        <taxon>Desulforhabdus</taxon>
    </lineage>
</organism>
<evidence type="ECO:0000313" key="2">
    <source>
        <dbReference type="Proteomes" id="UP001144372"/>
    </source>
</evidence>